<feature type="region of interest" description="Disordered" evidence="8">
    <location>
        <begin position="213"/>
        <end position="348"/>
    </location>
</feature>
<keyword evidence="6" id="KW-0508">mRNA splicing</keyword>
<dbReference type="InterPro" id="IPR039853">
    <property type="entry name" value="Pinin"/>
</dbReference>
<dbReference type="OrthoDB" id="330772at2759"/>
<gene>
    <name evidence="10" type="ORF">BLS_008404</name>
</gene>
<dbReference type="GO" id="GO:0071013">
    <property type="term" value="C:catalytic step 2 spliceosome"/>
    <property type="evidence" value="ECO:0007669"/>
    <property type="project" value="TreeGrafter"/>
</dbReference>
<dbReference type="Proteomes" id="UP000433883">
    <property type="component" value="Unassembled WGS sequence"/>
</dbReference>
<feature type="compositionally biased region" description="Polar residues" evidence="8">
    <location>
        <begin position="98"/>
        <end position="107"/>
    </location>
</feature>
<feature type="compositionally biased region" description="Basic and acidic residues" evidence="8">
    <location>
        <begin position="327"/>
        <end position="348"/>
    </location>
</feature>
<comment type="caution">
    <text evidence="10">The sequence shown here is derived from an EMBL/GenBank/DDBJ whole genome shotgun (WGS) entry which is preliminary data.</text>
</comment>
<proteinExistence type="inferred from homology"/>
<evidence type="ECO:0000256" key="5">
    <source>
        <dbReference type="ARBA" id="ARBA00023163"/>
    </source>
</evidence>
<dbReference type="GO" id="GO:0006397">
    <property type="term" value="P:mRNA processing"/>
    <property type="evidence" value="ECO:0007669"/>
    <property type="project" value="UniProtKB-KW"/>
</dbReference>
<evidence type="ECO:0000259" key="9">
    <source>
        <dbReference type="Pfam" id="PF04696"/>
    </source>
</evidence>
<feature type="compositionally biased region" description="Basic and acidic residues" evidence="8">
    <location>
        <begin position="213"/>
        <end position="232"/>
    </location>
</feature>
<keyword evidence="3" id="KW-0507">mRNA processing</keyword>
<feature type="compositionally biased region" description="Polar residues" evidence="8">
    <location>
        <begin position="262"/>
        <end position="275"/>
    </location>
</feature>
<evidence type="ECO:0000256" key="7">
    <source>
        <dbReference type="ARBA" id="ARBA00023242"/>
    </source>
</evidence>
<reference evidence="10 11" key="1">
    <citation type="submission" date="2019-11" db="EMBL/GenBank/DDBJ databases">
        <title>Venturia inaequalis Genome Resource.</title>
        <authorList>
            <person name="Lichtner F.J."/>
        </authorList>
    </citation>
    <scope>NUCLEOTIDE SEQUENCE [LARGE SCALE GENOMIC DNA]</scope>
    <source>
        <strain evidence="10">Bline_iso_100314</strain>
    </source>
</reference>
<organism evidence="10 11">
    <name type="scientific">Venturia inaequalis</name>
    <name type="common">Apple scab fungus</name>
    <dbReference type="NCBI Taxonomy" id="5025"/>
    <lineage>
        <taxon>Eukaryota</taxon>
        <taxon>Fungi</taxon>
        <taxon>Dikarya</taxon>
        <taxon>Ascomycota</taxon>
        <taxon>Pezizomycotina</taxon>
        <taxon>Dothideomycetes</taxon>
        <taxon>Pleosporomycetidae</taxon>
        <taxon>Venturiales</taxon>
        <taxon>Venturiaceae</taxon>
        <taxon>Venturia</taxon>
    </lineage>
</organism>
<comment type="subcellular location">
    <subcellularLocation>
        <location evidence="1">Nucleus</location>
    </subcellularLocation>
</comment>
<feature type="region of interest" description="Disordered" evidence="8">
    <location>
        <begin position="18"/>
        <end position="146"/>
    </location>
</feature>
<feature type="compositionally biased region" description="Basic and acidic residues" evidence="8">
    <location>
        <begin position="110"/>
        <end position="142"/>
    </location>
</feature>
<evidence type="ECO:0000256" key="2">
    <source>
        <dbReference type="ARBA" id="ARBA00010386"/>
    </source>
</evidence>
<keyword evidence="4" id="KW-0805">Transcription regulation</keyword>
<evidence type="ECO:0000256" key="3">
    <source>
        <dbReference type="ARBA" id="ARBA00022664"/>
    </source>
</evidence>
<evidence type="ECO:0000256" key="6">
    <source>
        <dbReference type="ARBA" id="ARBA00023187"/>
    </source>
</evidence>
<sequence length="360" mass="40865">MAEVEPLSMIASAIAVPGTVEPTPDTAAQSPGTGVSLKRRQSSTSENDSKRPRLSEDGSTDSPAPAKVADDRREARRRSGQVEERKRGQRLFGALLGTLSQRATPSTSKRRAEIEQRQKEKLKQQTEEDTRRRQERQEELRAARMRQQVKFDEQNMRLRHSNMLHMAHFLSTTSKPKLYYKPYKLREEHEVQIKRQIEEAEDIIEDELYELDRKRRERETPTEMHAPPKAEEATMEDAPNTAAELPAVQEELPMKDVDKEPSVSNLTTEQSNQAMREQHDESMKQEPASAGAEADTKPEEEEHTTADEEANVNAGVAEEVKGEDEDARINAEKESQAEADMIDEHHGETVVEAEEDTVIY</sequence>
<evidence type="ECO:0000313" key="10">
    <source>
        <dbReference type="EMBL" id="KAE9980697.1"/>
    </source>
</evidence>
<feature type="compositionally biased region" description="Basic and acidic residues" evidence="8">
    <location>
        <begin position="47"/>
        <end position="56"/>
    </location>
</feature>
<feature type="compositionally biased region" description="Basic and acidic residues" evidence="8">
    <location>
        <begin position="252"/>
        <end position="261"/>
    </location>
</feature>
<comment type="similarity">
    <text evidence="2">Belongs to the pinin family.</text>
</comment>
<dbReference type="InterPro" id="IPR006786">
    <property type="entry name" value="Pinin_SDK_MemA"/>
</dbReference>
<dbReference type="GO" id="GO:0008380">
    <property type="term" value="P:RNA splicing"/>
    <property type="evidence" value="ECO:0007669"/>
    <property type="project" value="UniProtKB-KW"/>
</dbReference>
<dbReference type="EMBL" id="WNWQ01000071">
    <property type="protein sequence ID" value="KAE9980697.1"/>
    <property type="molecule type" value="Genomic_DNA"/>
</dbReference>
<protein>
    <recommendedName>
        <fullName evidence="9">Pinin/SDK/MemA protein domain-containing protein</fullName>
    </recommendedName>
</protein>
<name>A0A8H3Z4U7_VENIN</name>
<evidence type="ECO:0000256" key="8">
    <source>
        <dbReference type="SAM" id="MobiDB-lite"/>
    </source>
</evidence>
<dbReference type="Pfam" id="PF04696">
    <property type="entry name" value="Pinin_SDK_memA"/>
    <property type="match status" value="1"/>
</dbReference>
<keyword evidence="7" id="KW-0539">Nucleus</keyword>
<feature type="compositionally biased region" description="Acidic residues" evidence="8">
    <location>
        <begin position="298"/>
        <end position="310"/>
    </location>
</feature>
<dbReference type="PANTHER" id="PTHR12707:SF0">
    <property type="entry name" value="PININ"/>
    <property type="match status" value="1"/>
</dbReference>
<accession>A0A8H3Z4U7</accession>
<evidence type="ECO:0000313" key="11">
    <source>
        <dbReference type="Proteomes" id="UP000433883"/>
    </source>
</evidence>
<evidence type="ECO:0000256" key="1">
    <source>
        <dbReference type="ARBA" id="ARBA00004123"/>
    </source>
</evidence>
<evidence type="ECO:0000256" key="4">
    <source>
        <dbReference type="ARBA" id="ARBA00023015"/>
    </source>
</evidence>
<keyword evidence="5" id="KW-0804">Transcription</keyword>
<dbReference type="PANTHER" id="PTHR12707">
    <property type="entry name" value="PINN"/>
    <property type="match status" value="1"/>
</dbReference>
<feature type="domain" description="Pinin/SDK/MemA protein" evidence="9">
    <location>
        <begin position="83"/>
        <end position="198"/>
    </location>
</feature>
<dbReference type="AlphaFoldDB" id="A0A8H3Z4U7"/>